<dbReference type="AlphaFoldDB" id="A0A838B8S3"/>
<accession>A0A838B8S3</accession>
<evidence type="ECO:0000313" key="1">
    <source>
        <dbReference type="EMBL" id="MBA1141770.1"/>
    </source>
</evidence>
<evidence type="ECO:0000313" key="2">
    <source>
        <dbReference type="Proteomes" id="UP000558284"/>
    </source>
</evidence>
<protein>
    <submittedName>
        <fullName evidence="1">Uncharacterized protein</fullName>
    </submittedName>
</protein>
<dbReference type="Proteomes" id="UP000558284">
    <property type="component" value="Unassembled WGS sequence"/>
</dbReference>
<dbReference type="EMBL" id="JACDTY010000007">
    <property type="protein sequence ID" value="MBA1141770.1"/>
    <property type="molecule type" value="Genomic_DNA"/>
</dbReference>
<reference evidence="1 2" key="1">
    <citation type="submission" date="2020-07" db="EMBL/GenBank/DDBJ databases">
        <title>Definition of the novel symbiovar canariense within Mesorhizobium novociceri, a new species of genus Mesorhizobium nodulating Cicer canariense in the Caldera de Taburiente National Park (La Palma, Canary Islands).</title>
        <authorList>
            <person name="Leon-Barrios M."/>
            <person name="Perez-Yepez J."/>
            <person name="Flores-Felix J.D."/>
            <person name="Ramirez-Baena M.H."/>
            <person name="Pulido-Suarez L."/>
            <person name="Igual J.M."/>
            <person name="Velazquez E."/>
            <person name="Peix A."/>
        </authorList>
    </citation>
    <scope>NUCLEOTIDE SEQUENCE [LARGE SCALE GENOMIC DNA]</scope>
    <source>
        <strain evidence="1 2">CCANP35</strain>
    </source>
</reference>
<sequence>MHAASVDKGKIEAGVHLPPLPDDCRTHEAHAPDPVGAEAIVVLKAERKVTNRANARTDRCAANYDNVAAGLAGQATP</sequence>
<comment type="caution">
    <text evidence="1">The sequence shown here is derived from an EMBL/GenBank/DDBJ whole genome shotgun (WGS) entry which is preliminary data.</text>
</comment>
<name>A0A838B8S3_9HYPH</name>
<gene>
    <name evidence="1" type="ORF">H0241_16090</name>
</gene>
<proteinExistence type="predicted"/>
<organism evidence="1 2">
    <name type="scientific">Mesorhizobium neociceri</name>
    <dbReference type="NCBI Taxonomy" id="1307853"/>
    <lineage>
        <taxon>Bacteria</taxon>
        <taxon>Pseudomonadati</taxon>
        <taxon>Pseudomonadota</taxon>
        <taxon>Alphaproteobacteria</taxon>
        <taxon>Hyphomicrobiales</taxon>
        <taxon>Phyllobacteriaceae</taxon>
        <taxon>Mesorhizobium</taxon>
    </lineage>
</organism>
<keyword evidence="2" id="KW-1185">Reference proteome</keyword>